<accession>A0A9N9EMD8</accession>
<dbReference type="Proteomes" id="UP000789759">
    <property type="component" value="Unassembled WGS sequence"/>
</dbReference>
<sequence length="55" mass="6343">MAEIDLPETYMPFSPENINDLFEEDSTSDPDTPARCQTTLCFPRTDPYGDNEQRK</sequence>
<organism evidence="2 3">
    <name type="scientific">Cetraspora pellucida</name>
    <dbReference type="NCBI Taxonomy" id="1433469"/>
    <lineage>
        <taxon>Eukaryota</taxon>
        <taxon>Fungi</taxon>
        <taxon>Fungi incertae sedis</taxon>
        <taxon>Mucoromycota</taxon>
        <taxon>Glomeromycotina</taxon>
        <taxon>Glomeromycetes</taxon>
        <taxon>Diversisporales</taxon>
        <taxon>Gigasporaceae</taxon>
        <taxon>Cetraspora</taxon>
    </lineage>
</organism>
<feature type="region of interest" description="Disordered" evidence="1">
    <location>
        <begin position="1"/>
        <end position="55"/>
    </location>
</feature>
<dbReference type="AlphaFoldDB" id="A0A9N9EMD8"/>
<name>A0A9N9EMD8_9GLOM</name>
<evidence type="ECO:0000313" key="3">
    <source>
        <dbReference type="Proteomes" id="UP000789759"/>
    </source>
</evidence>
<dbReference type="OrthoDB" id="10449053at2759"/>
<comment type="caution">
    <text evidence="2">The sequence shown here is derived from an EMBL/GenBank/DDBJ whole genome shotgun (WGS) entry which is preliminary data.</text>
</comment>
<keyword evidence="3" id="KW-1185">Reference proteome</keyword>
<proteinExistence type="predicted"/>
<reference evidence="2" key="1">
    <citation type="submission" date="2021-06" db="EMBL/GenBank/DDBJ databases">
        <authorList>
            <person name="Kallberg Y."/>
            <person name="Tangrot J."/>
            <person name="Rosling A."/>
        </authorList>
    </citation>
    <scope>NUCLEOTIDE SEQUENCE</scope>
    <source>
        <strain evidence="2">FL966</strain>
    </source>
</reference>
<evidence type="ECO:0000313" key="2">
    <source>
        <dbReference type="EMBL" id="CAG8680095.1"/>
    </source>
</evidence>
<dbReference type="EMBL" id="CAJVQA010009018">
    <property type="protein sequence ID" value="CAG8680095.1"/>
    <property type="molecule type" value="Genomic_DNA"/>
</dbReference>
<evidence type="ECO:0000256" key="1">
    <source>
        <dbReference type="SAM" id="MobiDB-lite"/>
    </source>
</evidence>
<gene>
    <name evidence="2" type="ORF">CPELLU_LOCUS10737</name>
</gene>
<protein>
    <submittedName>
        <fullName evidence="2">6814_t:CDS:1</fullName>
    </submittedName>
</protein>